<dbReference type="RefSeq" id="XP_044554923.1">
    <property type="nucleotide sequence ID" value="XM_044699812.1"/>
</dbReference>
<dbReference type="PANTHER" id="PTHR14677:SF20">
    <property type="entry name" value="ZINC FINGER AN1-TYPE CONTAINING 2A-RELATED"/>
    <property type="match status" value="1"/>
</dbReference>
<comment type="caution">
    <text evidence="3">The sequence shown here is derived from an EMBL/GenBank/DDBJ whole genome shotgun (WGS) entry which is preliminary data.</text>
</comment>
<evidence type="ECO:0000259" key="2">
    <source>
        <dbReference type="Pfam" id="PF25327"/>
    </source>
</evidence>
<dbReference type="GeneID" id="68102060"/>
<name>A0AA88GYQ6_NAELO</name>
<protein>
    <recommendedName>
        <fullName evidence="2">ZFAND1-like ubiquitin-like domain-containing protein</fullName>
    </recommendedName>
</protein>
<proteinExistence type="predicted"/>
<evidence type="ECO:0000313" key="3">
    <source>
        <dbReference type="EMBL" id="KAG2393029.1"/>
    </source>
</evidence>
<feature type="region of interest" description="Disordered" evidence="1">
    <location>
        <begin position="117"/>
        <end position="145"/>
    </location>
</feature>
<dbReference type="SUPFAM" id="SSF118310">
    <property type="entry name" value="AN1-like Zinc finger"/>
    <property type="match status" value="1"/>
</dbReference>
<evidence type="ECO:0000256" key="1">
    <source>
        <dbReference type="SAM" id="MobiDB-lite"/>
    </source>
</evidence>
<accession>A0AA88GYQ6</accession>
<evidence type="ECO:0000313" key="4">
    <source>
        <dbReference type="Proteomes" id="UP000816034"/>
    </source>
</evidence>
<gene>
    <name evidence="3" type="ORF">C9374_009606</name>
</gene>
<feature type="compositionally biased region" description="Low complexity" evidence="1">
    <location>
        <begin position="121"/>
        <end position="143"/>
    </location>
</feature>
<dbReference type="Pfam" id="PF25327">
    <property type="entry name" value="UBL_ZFAND1"/>
    <property type="match status" value="1"/>
</dbReference>
<dbReference type="Gene3D" id="4.10.1110.10">
    <property type="entry name" value="AN1-like Zinc finger"/>
    <property type="match status" value="1"/>
</dbReference>
<sequence>MELKKSEIPQCPLCGVFVSKQFPLEDNNLVIHRHIENGCKVEKRKDDNCAFGGCNEFQMCKCSQCNKSFCAFHRHAEDHHCIHLKKQQIPLDHSQPKTELPKANSLLRKLHNENQVEKNKINLSSRTSSISTSKPTTSNPSLSHPTQYIIPLKNKHLDDADSVKTTVYITLDATKGVPMKLSRLWSSGKTLDLIADYGKIKNNNHKLPQDSEDRLNLYKLSNGAATILPISKRIEEVLNNGDVIILDTNRNIQVENNKLSNLIPVNPCAREEVSFIDKLTRNYKQLFSQ</sequence>
<dbReference type="InterPro" id="IPR057358">
    <property type="entry name" value="UBL_ZFAND1-like"/>
</dbReference>
<dbReference type="GO" id="GO:0005737">
    <property type="term" value="C:cytoplasm"/>
    <property type="evidence" value="ECO:0007669"/>
    <property type="project" value="TreeGrafter"/>
</dbReference>
<dbReference type="AlphaFoldDB" id="A0AA88GYQ6"/>
<dbReference type="PANTHER" id="PTHR14677">
    <property type="entry name" value="ARSENITE INDUCUBLE RNA ASSOCIATED PROTEIN AIP-1-RELATED"/>
    <property type="match status" value="1"/>
</dbReference>
<keyword evidence="4" id="KW-1185">Reference proteome</keyword>
<dbReference type="InterPro" id="IPR035896">
    <property type="entry name" value="AN1-like_Znf"/>
</dbReference>
<organism evidence="3 4">
    <name type="scientific">Naegleria lovaniensis</name>
    <name type="common">Amoeba</name>
    <dbReference type="NCBI Taxonomy" id="51637"/>
    <lineage>
        <taxon>Eukaryota</taxon>
        <taxon>Discoba</taxon>
        <taxon>Heterolobosea</taxon>
        <taxon>Tetramitia</taxon>
        <taxon>Eutetramitia</taxon>
        <taxon>Vahlkampfiidae</taxon>
        <taxon>Naegleria</taxon>
    </lineage>
</organism>
<reference evidence="3 4" key="1">
    <citation type="journal article" date="2018" name="BMC Genomics">
        <title>The genome of Naegleria lovaniensis, the basis for a comparative approach to unravel pathogenicity factors of the human pathogenic amoeba N. fowleri.</title>
        <authorList>
            <person name="Liechti N."/>
            <person name="Schurch N."/>
            <person name="Bruggmann R."/>
            <person name="Wittwer M."/>
        </authorList>
    </citation>
    <scope>NUCLEOTIDE SEQUENCE [LARGE SCALE GENOMIC DNA]</scope>
    <source>
        <strain evidence="3 4">ATCC 30569</strain>
    </source>
</reference>
<dbReference type="EMBL" id="PYSW02000003">
    <property type="protein sequence ID" value="KAG2393029.1"/>
    <property type="molecule type" value="Genomic_DNA"/>
</dbReference>
<dbReference type="Proteomes" id="UP000816034">
    <property type="component" value="Unassembled WGS sequence"/>
</dbReference>
<feature type="domain" description="ZFAND1-like ubiquitin-like" evidence="2">
    <location>
        <begin position="182"/>
        <end position="247"/>
    </location>
</feature>